<protein>
    <submittedName>
        <fullName evidence="2">Uncharacterized protein</fullName>
    </submittedName>
</protein>
<organism evidence="2 3">
    <name type="scientific">Desmophyllum pertusum</name>
    <dbReference type="NCBI Taxonomy" id="174260"/>
    <lineage>
        <taxon>Eukaryota</taxon>
        <taxon>Metazoa</taxon>
        <taxon>Cnidaria</taxon>
        <taxon>Anthozoa</taxon>
        <taxon>Hexacorallia</taxon>
        <taxon>Scleractinia</taxon>
        <taxon>Caryophylliina</taxon>
        <taxon>Caryophylliidae</taxon>
        <taxon>Desmophyllum</taxon>
    </lineage>
</organism>
<dbReference type="OrthoDB" id="8948380at2759"/>
<evidence type="ECO:0000313" key="3">
    <source>
        <dbReference type="Proteomes" id="UP001163046"/>
    </source>
</evidence>
<comment type="caution">
    <text evidence="2">The sequence shown here is derived from an EMBL/GenBank/DDBJ whole genome shotgun (WGS) entry which is preliminary data.</text>
</comment>
<reference evidence="2" key="1">
    <citation type="submission" date="2023-01" db="EMBL/GenBank/DDBJ databases">
        <title>Genome assembly of the deep-sea coral Lophelia pertusa.</title>
        <authorList>
            <person name="Herrera S."/>
            <person name="Cordes E."/>
        </authorList>
    </citation>
    <scope>NUCLEOTIDE SEQUENCE</scope>
    <source>
        <strain evidence="2">USNM1676648</strain>
        <tissue evidence="2">Polyp</tissue>
    </source>
</reference>
<dbReference type="AlphaFoldDB" id="A0A9W9Z6T1"/>
<name>A0A9W9Z6T1_9CNID</name>
<feature type="region of interest" description="Disordered" evidence="1">
    <location>
        <begin position="53"/>
        <end position="138"/>
    </location>
</feature>
<dbReference type="EMBL" id="MU826416">
    <property type="protein sequence ID" value="KAJ7376072.1"/>
    <property type="molecule type" value="Genomic_DNA"/>
</dbReference>
<feature type="compositionally biased region" description="Polar residues" evidence="1">
    <location>
        <begin position="127"/>
        <end position="138"/>
    </location>
</feature>
<gene>
    <name evidence="2" type="ORF">OS493_037075</name>
</gene>
<accession>A0A9W9Z6T1</accession>
<keyword evidence="3" id="KW-1185">Reference proteome</keyword>
<proteinExistence type="predicted"/>
<evidence type="ECO:0000256" key="1">
    <source>
        <dbReference type="SAM" id="MobiDB-lite"/>
    </source>
</evidence>
<evidence type="ECO:0000313" key="2">
    <source>
        <dbReference type="EMBL" id="KAJ7376072.1"/>
    </source>
</evidence>
<sequence>MQIKQDLSRDEEKFKKAFNKNYGGRAGGWVSGTCPHGVIYTLHEVRVDANGRAVIDKQSQTQNRYETQKWGSKSETLSHDDGDNAGNNTNTEEVRWHTQASSLPGFRHMGSSQSAHDDGGQSPPNQPRTSRSNNHQSLQIQCTWGSKANLCHMMTWRQRPTKHVPNKAEATSCTSSLQIQGHYGIWTLIDVDTQRYQPPAKFSQTVSWIKDLGLKNRDKCLIKVVAYWLNDRIINAANETDDDRLDPNYGGLEDIIVLLKKDGFSIISPIGSGICPEMYKCTG</sequence>
<dbReference type="Proteomes" id="UP001163046">
    <property type="component" value="Unassembled WGS sequence"/>
</dbReference>
<feature type="compositionally biased region" description="Polar residues" evidence="1">
    <location>
        <begin position="57"/>
        <end position="75"/>
    </location>
</feature>